<gene>
    <name evidence="2" type="ORF">ESN35_05960</name>
</gene>
<feature type="chain" id="PRO_5020289029" description="Fibro-slime domain-containing protein" evidence="1">
    <location>
        <begin position="30"/>
        <end position="363"/>
    </location>
</feature>
<reference evidence="2 3" key="1">
    <citation type="submission" date="2019-01" db="EMBL/GenBank/DDBJ databases">
        <title>Complete genome sequence of Bifidobacterium gallinarum CACC 514.</title>
        <authorList>
            <person name="Jung M."/>
        </authorList>
    </citation>
    <scope>NUCLEOTIDE SEQUENCE [LARGE SCALE GENOMIC DNA]</scope>
    <source>
        <strain evidence="2 3">CACC 514</strain>
    </source>
</reference>
<dbReference type="Proteomes" id="UP000293589">
    <property type="component" value="Chromosome"/>
</dbReference>
<accession>A0A4P6DTN0</accession>
<feature type="signal peptide" evidence="1">
    <location>
        <begin position="1"/>
        <end position="29"/>
    </location>
</feature>
<sequence length="363" mass="39506">MRNTRPLAAVTALLCAAGLAFTGTIGAQAAGTGIDTVAPEGFDVTLYDYSIGMDSCATPAANLDTGINKGSNLKFFCSPADDAGDRNVMDRYINRYGRDSGYEFPANGTAERTLNANGYPVMRDDTNHGTITQDLGYLFDSSQHDGKTVYRVANPNLLRDDGDGQYTFDDWWGATYDKASGSFEVVDNGRQGMFFPFDPQGGDWTAKNHYFGMKLTQDFWQPTDGLTLSDKPMKFSFQGDDDVWIYIDGVLVADLGGINIGEATIDLSTGAIHTWKNMLTQAEGGKGYDTTIREQFEKAGVTPDGGFDGDTFADNTGHTLTMFYLERGNYSSTFGLSYNLQPVSYPLTYELNGGSGVNPNKEQ</sequence>
<dbReference type="KEGG" id="bgx:ESN35_05960"/>
<evidence type="ECO:0008006" key="4">
    <source>
        <dbReference type="Google" id="ProtNLM"/>
    </source>
</evidence>
<organism evidence="2 3">
    <name type="scientific">Bifidobacterium pullorum subsp. gallinarum</name>
    <dbReference type="NCBI Taxonomy" id="78344"/>
    <lineage>
        <taxon>Bacteria</taxon>
        <taxon>Bacillati</taxon>
        <taxon>Actinomycetota</taxon>
        <taxon>Actinomycetes</taxon>
        <taxon>Bifidobacteriales</taxon>
        <taxon>Bifidobacteriaceae</taxon>
        <taxon>Bifidobacterium</taxon>
    </lineage>
</organism>
<dbReference type="RefSeq" id="WP_129237419.1">
    <property type="nucleotide sequence ID" value="NZ_CP035464.1"/>
</dbReference>
<evidence type="ECO:0000313" key="3">
    <source>
        <dbReference type="Proteomes" id="UP000293589"/>
    </source>
</evidence>
<proteinExistence type="predicted"/>
<keyword evidence="1" id="KW-0732">Signal</keyword>
<dbReference type="AlphaFoldDB" id="A0A4P6DTN0"/>
<evidence type="ECO:0000256" key="1">
    <source>
        <dbReference type="SAM" id="SignalP"/>
    </source>
</evidence>
<evidence type="ECO:0000313" key="2">
    <source>
        <dbReference type="EMBL" id="QAY32996.1"/>
    </source>
</evidence>
<name>A0A4P6DTN0_9BIFI</name>
<protein>
    <recommendedName>
        <fullName evidence="4">Fibro-slime domain-containing protein</fullName>
    </recommendedName>
</protein>
<dbReference type="EMBL" id="CP035464">
    <property type="protein sequence ID" value="QAY32996.1"/>
    <property type="molecule type" value="Genomic_DNA"/>
</dbReference>